<dbReference type="Proteomes" id="UP000008311">
    <property type="component" value="Unassembled WGS sequence"/>
</dbReference>
<keyword evidence="2" id="KW-1185">Reference proteome</keyword>
<protein>
    <submittedName>
        <fullName evidence="1">Uncharacterized protein</fullName>
    </submittedName>
</protein>
<evidence type="ECO:0000313" key="1">
    <source>
        <dbReference type="EMBL" id="EEF38417.1"/>
    </source>
</evidence>
<organism evidence="1 2">
    <name type="scientific">Ricinus communis</name>
    <name type="common">Castor bean</name>
    <dbReference type="NCBI Taxonomy" id="3988"/>
    <lineage>
        <taxon>Eukaryota</taxon>
        <taxon>Viridiplantae</taxon>
        <taxon>Streptophyta</taxon>
        <taxon>Embryophyta</taxon>
        <taxon>Tracheophyta</taxon>
        <taxon>Spermatophyta</taxon>
        <taxon>Magnoliopsida</taxon>
        <taxon>eudicotyledons</taxon>
        <taxon>Gunneridae</taxon>
        <taxon>Pentapetalae</taxon>
        <taxon>rosids</taxon>
        <taxon>fabids</taxon>
        <taxon>Malpighiales</taxon>
        <taxon>Euphorbiaceae</taxon>
        <taxon>Acalyphoideae</taxon>
        <taxon>Acalypheae</taxon>
        <taxon>Ricinus</taxon>
    </lineage>
</organism>
<name>B9SDI0_RICCO</name>
<evidence type="ECO:0000313" key="2">
    <source>
        <dbReference type="Proteomes" id="UP000008311"/>
    </source>
</evidence>
<accession>B9SDI0</accession>
<sequence>MGGEGEEKMLVGSKWGFHMKMRWPKTALIFSSIILSTENIICSFVVEKLICESAEDIGDTWKNNLRIEMISFSDGFVNSCFRDIPTLAPTFCY</sequence>
<gene>
    <name evidence="1" type="ORF">RCOM_1517970</name>
</gene>
<dbReference type="EMBL" id="EQ973927">
    <property type="protein sequence ID" value="EEF38417.1"/>
    <property type="molecule type" value="Genomic_DNA"/>
</dbReference>
<reference evidence="2" key="1">
    <citation type="journal article" date="2010" name="Nat. Biotechnol.">
        <title>Draft genome sequence of the oilseed species Ricinus communis.</title>
        <authorList>
            <person name="Chan A.P."/>
            <person name="Crabtree J."/>
            <person name="Zhao Q."/>
            <person name="Lorenzi H."/>
            <person name="Orvis J."/>
            <person name="Puiu D."/>
            <person name="Melake-Berhan A."/>
            <person name="Jones K.M."/>
            <person name="Redman J."/>
            <person name="Chen G."/>
            <person name="Cahoon E.B."/>
            <person name="Gedil M."/>
            <person name="Stanke M."/>
            <person name="Haas B.J."/>
            <person name="Wortman J.R."/>
            <person name="Fraser-Liggett C.M."/>
            <person name="Ravel J."/>
            <person name="Rabinowicz P.D."/>
        </authorList>
    </citation>
    <scope>NUCLEOTIDE SEQUENCE [LARGE SCALE GENOMIC DNA]</scope>
    <source>
        <strain evidence="2">cv. Hale</strain>
    </source>
</reference>
<dbReference type="InParanoid" id="B9SDI0"/>
<dbReference type="AlphaFoldDB" id="B9SDI0"/>
<proteinExistence type="predicted"/>